<dbReference type="PROSITE" id="PS51736">
    <property type="entry name" value="RECOMBINASES_3"/>
    <property type="match status" value="1"/>
</dbReference>
<name>M3VCC2_GORML</name>
<keyword evidence="9" id="KW-1185">Reference proteome</keyword>
<evidence type="ECO:0000256" key="4">
    <source>
        <dbReference type="ARBA" id="ARBA00023172"/>
    </source>
</evidence>
<dbReference type="InterPro" id="IPR006118">
    <property type="entry name" value="Recombinase_CS"/>
</dbReference>
<protein>
    <submittedName>
        <fullName evidence="8">Putative site-specific recombinase</fullName>
    </submittedName>
</protein>
<evidence type="ECO:0000313" key="8">
    <source>
        <dbReference type="EMBL" id="GAC81758.1"/>
    </source>
</evidence>
<dbReference type="STRING" id="410332.SAMN04488550_2567"/>
<dbReference type="Pfam" id="PF00239">
    <property type="entry name" value="Resolvase"/>
    <property type="match status" value="1"/>
</dbReference>
<dbReference type="InterPro" id="IPR036162">
    <property type="entry name" value="Resolvase-like_N_sf"/>
</dbReference>
<evidence type="ECO:0000259" key="7">
    <source>
        <dbReference type="PROSITE" id="PS51736"/>
    </source>
</evidence>
<gene>
    <name evidence="8" type="ORF">GM1_044_00060</name>
</gene>
<dbReference type="PANTHER" id="PTHR30461:SF26">
    <property type="entry name" value="RESOLVASE HOMOLOG YNEB"/>
    <property type="match status" value="1"/>
</dbReference>
<dbReference type="Gene3D" id="1.10.10.60">
    <property type="entry name" value="Homeodomain-like"/>
    <property type="match status" value="1"/>
</dbReference>
<dbReference type="Gene3D" id="3.40.50.1390">
    <property type="entry name" value="Resolvase, N-terminal catalytic domain"/>
    <property type="match status" value="1"/>
</dbReference>
<dbReference type="SMART" id="SM00857">
    <property type="entry name" value="Resolvase"/>
    <property type="match status" value="1"/>
</dbReference>
<reference evidence="8 9" key="1">
    <citation type="submission" date="2013-02" db="EMBL/GenBank/DDBJ databases">
        <title>Whole genome shotgun sequence of Gordonia malaquae NBRC 108250.</title>
        <authorList>
            <person name="Yoshida I."/>
            <person name="Hosoyama A."/>
            <person name="Tsuchikane K."/>
            <person name="Ando Y."/>
            <person name="Baba S."/>
            <person name="Ohji S."/>
            <person name="Hamada M."/>
            <person name="Tamura T."/>
            <person name="Yamazoe A."/>
            <person name="Yamazaki S."/>
            <person name="Fujita N."/>
        </authorList>
    </citation>
    <scope>NUCLEOTIDE SEQUENCE [LARGE SCALE GENOMIC DNA]</scope>
    <source>
        <strain evidence="8 9">NBRC 108250</strain>
    </source>
</reference>
<comment type="similarity">
    <text evidence="1">Belongs to the site-specific recombinase resolvase family.</text>
</comment>
<evidence type="ECO:0000256" key="3">
    <source>
        <dbReference type="ARBA" id="ARBA00023125"/>
    </source>
</evidence>
<dbReference type="PROSITE" id="PS00398">
    <property type="entry name" value="RECOMBINASES_2"/>
    <property type="match status" value="1"/>
</dbReference>
<comment type="caution">
    <text evidence="8">The sequence shown here is derived from an EMBL/GenBank/DDBJ whole genome shotgun (WGS) entry which is preliminary data.</text>
</comment>
<dbReference type="EMBL" id="BAOP01000044">
    <property type="protein sequence ID" value="GAC81758.1"/>
    <property type="molecule type" value="Genomic_DNA"/>
</dbReference>
<sequence>MRISTTSGGMLLGYARGSVRAAPIEAQIDALSEAGVVPARIYSDDRRTSDGSHERPGWTALLDYARSGDTAVVVGIDRLGRTVPEMLASARDLSDREIGLLSIREGIDTSDPAGSMIVGVLASLASLDEEPRPAGRRRGSHRAEVAVGRPRALDDSQIATAERMRADGLSVPAIAEALGVSRATLYRALAERRSVR</sequence>
<evidence type="ECO:0000256" key="6">
    <source>
        <dbReference type="SAM" id="MobiDB-lite"/>
    </source>
</evidence>
<dbReference type="GO" id="GO:0003677">
    <property type="term" value="F:DNA binding"/>
    <property type="evidence" value="ECO:0007669"/>
    <property type="project" value="UniProtKB-KW"/>
</dbReference>
<dbReference type="InterPro" id="IPR050639">
    <property type="entry name" value="SSR_resolvase"/>
</dbReference>
<evidence type="ECO:0000256" key="5">
    <source>
        <dbReference type="PIRSR" id="PIRSR606118-50"/>
    </source>
</evidence>
<dbReference type="CDD" id="cd03768">
    <property type="entry name" value="SR_ResInv"/>
    <property type="match status" value="1"/>
</dbReference>
<accession>M3VCC2</accession>
<dbReference type="AlphaFoldDB" id="M3VCC2"/>
<dbReference type="GO" id="GO:0015074">
    <property type="term" value="P:DNA integration"/>
    <property type="evidence" value="ECO:0007669"/>
    <property type="project" value="UniProtKB-KW"/>
</dbReference>
<keyword evidence="2" id="KW-0229">DNA integration</keyword>
<dbReference type="InterPro" id="IPR006120">
    <property type="entry name" value="Resolvase_HTH_dom"/>
</dbReference>
<dbReference type="Pfam" id="PF02796">
    <property type="entry name" value="HTH_7"/>
    <property type="match status" value="1"/>
</dbReference>
<dbReference type="InterPro" id="IPR006119">
    <property type="entry name" value="Resolv_N"/>
</dbReference>
<feature type="region of interest" description="Disordered" evidence="6">
    <location>
        <begin position="130"/>
        <end position="151"/>
    </location>
</feature>
<proteinExistence type="inferred from homology"/>
<feature type="active site" description="O-(5'-phospho-DNA)-serine intermediate" evidence="5">
    <location>
        <position position="18"/>
    </location>
</feature>
<feature type="domain" description="Resolvase/invertase-type recombinase catalytic" evidence="7">
    <location>
        <begin position="10"/>
        <end position="148"/>
    </location>
</feature>
<dbReference type="eggNOG" id="COG1961">
    <property type="taxonomic scope" value="Bacteria"/>
</dbReference>
<dbReference type="Proteomes" id="UP000035009">
    <property type="component" value="Unassembled WGS sequence"/>
</dbReference>
<evidence type="ECO:0000313" key="9">
    <source>
        <dbReference type="Proteomes" id="UP000035009"/>
    </source>
</evidence>
<dbReference type="GO" id="GO:0000150">
    <property type="term" value="F:DNA strand exchange activity"/>
    <property type="evidence" value="ECO:0007669"/>
    <property type="project" value="InterPro"/>
</dbReference>
<evidence type="ECO:0000256" key="1">
    <source>
        <dbReference type="ARBA" id="ARBA00009913"/>
    </source>
</evidence>
<dbReference type="PANTHER" id="PTHR30461">
    <property type="entry name" value="DNA-INVERTASE FROM LAMBDOID PROPHAGE"/>
    <property type="match status" value="1"/>
</dbReference>
<dbReference type="SUPFAM" id="SSF53041">
    <property type="entry name" value="Resolvase-like"/>
    <property type="match status" value="1"/>
</dbReference>
<dbReference type="InterPro" id="IPR009057">
    <property type="entry name" value="Homeodomain-like_sf"/>
</dbReference>
<evidence type="ECO:0000256" key="2">
    <source>
        <dbReference type="ARBA" id="ARBA00022908"/>
    </source>
</evidence>
<organism evidence="8 9">
    <name type="scientific">Gordonia malaquae NBRC 108250</name>
    <dbReference type="NCBI Taxonomy" id="1223542"/>
    <lineage>
        <taxon>Bacteria</taxon>
        <taxon>Bacillati</taxon>
        <taxon>Actinomycetota</taxon>
        <taxon>Actinomycetes</taxon>
        <taxon>Mycobacteriales</taxon>
        <taxon>Gordoniaceae</taxon>
        <taxon>Gordonia</taxon>
    </lineage>
</organism>
<dbReference type="SUPFAM" id="SSF46689">
    <property type="entry name" value="Homeodomain-like"/>
    <property type="match status" value="1"/>
</dbReference>
<keyword evidence="3" id="KW-0238">DNA-binding</keyword>
<keyword evidence="4" id="KW-0233">DNA recombination</keyword>
<dbReference type="CDD" id="cd00569">
    <property type="entry name" value="HTH_Hin_like"/>
    <property type="match status" value="1"/>
</dbReference>